<dbReference type="GO" id="GO:0003887">
    <property type="term" value="F:DNA-directed DNA polymerase activity"/>
    <property type="evidence" value="ECO:0007669"/>
    <property type="project" value="TreeGrafter"/>
</dbReference>
<dbReference type="Gene3D" id="3.40.1170.60">
    <property type="match status" value="1"/>
</dbReference>
<feature type="compositionally biased region" description="Polar residues" evidence="1">
    <location>
        <begin position="73"/>
        <end position="82"/>
    </location>
</feature>
<evidence type="ECO:0000256" key="1">
    <source>
        <dbReference type="SAM" id="MobiDB-lite"/>
    </source>
</evidence>
<dbReference type="SUPFAM" id="SSF56672">
    <property type="entry name" value="DNA/RNA polymerases"/>
    <property type="match status" value="1"/>
</dbReference>
<dbReference type="OrthoDB" id="427711at2759"/>
<dbReference type="Gene3D" id="3.30.70.270">
    <property type="match status" value="1"/>
</dbReference>
<dbReference type="InterPro" id="IPR001126">
    <property type="entry name" value="UmuC"/>
</dbReference>
<reference evidence="3" key="1">
    <citation type="submission" date="2019-07" db="EMBL/GenBank/DDBJ databases">
        <title>Annotation for the trematode Paragonimus miyazaki's.</title>
        <authorList>
            <person name="Choi Y.-J."/>
        </authorList>
    </citation>
    <scope>NUCLEOTIDE SEQUENCE</scope>
    <source>
        <strain evidence="3">Japan</strain>
    </source>
</reference>
<dbReference type="GO" id="GO:0005634">
    <property type="term" value="C:nucleus"/>
    <property type="evidence" value="ECO:0007669"/>
    <property type="project" value="TreeGrafter"/>
</dbReference>
<dbReference type="InterPro" id="IPR043128">
    <property type="entry name" value="Rev_trsase/Diguanyl_cyclase"/>
</dbReference>
<name>A0A8S9YG36_9TREM</name>
<feature type="domain" description="UmuC" evidence="2">
    <location>
        <begin position="178"/>
        <end position="425"/>
    </location>
</feature>
<gene>
    <name evidence="3" type="ORF">EG68_09476</name>
</gene>
<organism evidence="3 4">
    <name type="scientific">Paragonimus skrjabini miyazakii</name>
    <dbReference type="NCBI Taxonomy" id="59628"/>
    <lineage>
        <taxon>Eukaryota</taxon>
        <taxon>Metazoa</taxon>
        <taxon>Spiralia</taxon>
        <taxon>Lophotrochozoa</taxon>
        <taxon>Platyhelminthes</taxon>
        <taxon>Trematoda</taxon>
        <taxon>Digenea</taxon>
        <taxon>Plagiorchiida</taxon>
        <taxon>Troglotremata</taxon>
        <taxon>Troglotrematidae</taxon>
        <taxon>Paragonimus</taxon>
    </lineage>
</organism>
<dbReference type="Pfam" id="PF00817">
    <property type="entry name" value="IMS"/>
    <property type="match status" value="1"/>
</dbReference>
<dbReference type="Proteomes" id="UP000822476">
    <property type="component" value="Unassembled WGS sequence"/>
</dbReference>
<proteinExistence type="predicted"/>
<dbReference type="Gene3D" id="6.10.250.1490">
    <property type="match status" value="1"/>
</dbReference>
<sequence length="428" mass="46862">SCADDEVKAEQVGVRPAVGAHRVKQVRLDNCLSPVKLSTSSSARPKSSVSLSLKQLLGGFSSCNNSSVPCSSLGETGNTIPPNDTHHPMSSADKQLATFYARSRLHHLSSWANELQDLVRQLRDDPKAHSLLNNGVRWKEFVLAGGNPSPSFILASVPSSRPTCSSRSTQSLRRPQVLFHIDMDCFFVSVSLRSRPELRDKPVAITHANGPYRRHGTNSMSEVASCSYAARKAGIRNGMLLGKARQLCPDLITLPYEFDAYKSVSEVLYRTVAEFTLDIEAVSCDELYADCTDLLRVGEDLTATPTNSNSAVDSVSHMAYRFIDPLLFAQHLRHLVAMRTGGCTASVGFGSSKLLARLATKRAKPNGQSCLFRTSSCCSIEDVQWYIPSNTNDHSNTTEFVNCELSGQDAEWFGRLPICELPGTHYSV</sequence>
<dbReference type="EMBL" id="JTDE01021480">
    <property type="protein sequence ID" value="KAF7232875.1"/>
    <property type="molecule type" value="Genomic_DNA"/>
</dbReference>
<dbReference type="PROSITE" id="PS50173">
    <property type="entry name" value="UMUC"/>
    <property type="match status" value="1"/>
</dbReference>
<evidence type="ECO:0000259" key="2">
    <source>
        <dbReference type="PROSITE" id="PS50173"/>
    </source>
</evidence>
<comment type="caution">
    <text evidence="3">The sequence shown here is derived from an EMBL/GenBank/DDBJ whole genome shotgun (WGS) entry which is preliminary data.</text>
</comment>
<dbReference type="GO" id="GO:0042276">
    <property type="term" value="P:error-prone translesion synthesis"/>
    <property type="evidence" value="ECO:0007669"/>
    <property type="project" value="TreeGrafter"/>
</dbReference>
<dbReference type="AlphaFoldDB" id="A0A8S9YG36"/>
<dbReference type="InterPro" id="IPR043502">
    <property type="entry name" value="DNA/RNA_pol_sf"/>
</dbReference>
<protein>
    <recommendedName>
        <fullName evidence="2">UmuC domain-containing protein</fullName>
    </recommendedName>
</protein>
<dbReference type="GO" id="GO:0070987">
    <property type="term" value="P:error-free translesion synthesis"/>
    <property type="evidence" value="ECO:0007669"/>
    <property type="project" value="TreeGrafter"/>
</dbReference>
<accession>A0A8S9YG36</accession>
<feature type="non-terminal residue" evidence="3">
    <location>
        <position position="428"/>
    </location>
</feature>
<keyword evidence="4" id="KW-1185">Reference proteome</keyword>
<dbReference type="GO" id="GO:0017125">
    <property type="term" value="F:deoxycytidyl transferase activity"/>
    <property type="evidence" value="ECO:0007669"/>
    <property type="project" value="TreeGrafter"/>
</dbReference>
<dbReference type="PANTHER" id="PTHR45990:SF1">
    <property type="entry name" value="DNA REPAIR PROTEIN REV1"/>
    <property type="match status" value="1"/>
</dbReference>
<evidence type="ECO:0000313" key="4">
    <source>
        <dbReference type="Proteomes" id="UP000822476"/>
    </source>
</evidence>
<evidence type="ECO:0000313" key="3">
    <source>
        <dbReference type="EMBL" id="KAF7232875.1"/>
    </source>
</evidence>
<dbReference type="GO" id="GO:0006281">
    <property type="term" value="P:DNA repair"/>
    <property type="evidence" value="ECO:0007669"/>
    <property type="project" value="InterPro"/>
</dbReference>
<feature type="region of interest" description="Disordered" evidence="1">
    <location>
        <begin position="71"/>
        <end position="90"/>
    </location>
</feature>
<dbReference type="PANTHER" id="PTHR45990">
    <property type="entry name" value="DNA REPAIR PROTEIN REV1"/>
    <property type="match status" value="1"/>
</dbReference>